<dbReference type="Proteomes" id="UP000277204">
    <property type="component" value="Unassembled WGS sequence"/>
</dbReference>
<dbReference type="SMART" id="SM01388">
    <property type="entry name" value="Mob1_phocein"/>
    <property type="match status" value="1"/>
</dbReference>
<gene>
    <name evidence="3" type="ORF">SMRZ_LOCUS24980</name>
</gene>
<feature type="region of interest" description="Disordered" evidence="2">
    <location>
        <begin position="165"/>
        <end position="187"/>
    </location>
</feature>
<evidence type="ECO:0000256" key="2">
    <source>
        <dbReference type="SAM" id="MobiDB-lite"/>
    </source>
</evidence>
<dbReference type="SUPFAM" id="SSF101152">
    <property type="entry name" value="Mob1/phocein"/>
    <property type="match status" value="1"/>
</dbReference>
<accession>A0A183N9K5</accession>
<feature type="binding site" evidence="1">
    <location>
        <position position="33"/>
    </location>
    <ligand>
        <name>Zn(2+)</name>
        <dbReference type="ChEBI" id="CHEBI:29105"/>
    </ligand>
</feature>
<protein>
    <submittedName>
        <fullName evidence="3">Uncharacterized protein</fullName>
    </submittedName>
</protein>
<dbReference type="EMBL" id="UZAI01020851">
    <property type="protein sequence ID" value="VDP53483.1"/>
    <property type="molecule type" value="Genomic_DNA"/>
</dbReference>
<evidence type="ECO:0000313" key="4">
    <source>
        <dbReference type="Proteomes" id="UP000277204"/>
    </source>
</evidence>
<name>A0A183N9K5_9TREM</name>
<dbReference type="InterPro" id="IPR005301">
    <property type="entry name" value="MOB_kinase_act_fam"/>
</dbReference>
<dbReference type="Pfam" id="PF03637">
    <property type="entry name" value="Mob1_phocein"/>
    <property type="match status" value="1"/>
</dbReference>
<dbReference type="PANTHER" id="PTHR22599">
    <property type="entry name" value="MPS ONE BINDER KINASE ACTIVATOR-LIKE MOB"/>
    <property type="match status" value="1"/>
</dbReference>
<evidence type="ECO:0000313" key="3">
    <source>
        <dbReference type="EMBL" id="VDP53483.1"/>
    </source>
</evidence>
<proteinExistence type="predicted"/>
<dbReference type="InterPro" id="IPR036703">
    <property type="entry name" value="MOB_kinase_act_sf"/>
</dbReference>
<keyword evidence="1" id="KW-0862">Zinc</keyword>
<organism evidence="3 4">
    <name type="scientific">Schistosoma margrebowiei</name>
    <dbReference type="NCBI Taxonomy" id="48269"/>
    <lineage>
        <taxon>Eukaryota</taxon>
        <taxon>Metazoa</taxon>
        <taxon>Spiralia</taxon>
        <taxon>Lophotrochozoa</taxon>
        <taxon>Platyhelminthes</taxon>
        <taxon>Trematoda</taxon>
        <taxon>Digenea</taxon>
        <taxon>Strigeidida</taxon>
        <taxon>Schistosomatoidea</taxon>
        <taxon>Schistosomatidae</taxon>
        <taxon>Schistosoma</taxon>
    </lineage>
</organism>
<sequence>MTVYAYLLIAVDFFNQINMLYGTLLEFCTDDTCPIMSAGPKYEYHWADGQTVKKPLKCSAPHYIDCLMIWIQKQLENEAIFPSKIGAPFPRDFLNVVKVILKRLFRVYAHIYYQHFSEVRDLQEEAHLNTSFKHFIYFVLEFNLVQKRELVPLQHLIDLLTTNESTTNDEHNSNNDNGSASHNYSLQTTTNDNISSIINDN</sequence>
<keyword evidence="1" id="KW-0479">Metal-binding</keyword>
<dbReference type="AlphaFoldDB" id="A0A183N9K5"/>
<keyword evidence="4" id="KW-1185">Reference proteome</keyword>
<feature type="binding site" evidence="1">
    <location>
        <position position="28"/>
    </location>
    <ligand>
        <name>Zn(2+)</name>
        <dbReference type="ChEBI" id="CHEBI:29105"/>
    </ligand>
</feature>
<evidence type="ECO:0000256" key="1">
    <source>
        <dbReference type="PIRSR" id="PIRSR605301-1"/>
    </source>
</evidence>
<feature type="binding site" evidence="1">
    <location>
        <position position="110"/>
    </location>
    <ligand>
        <name>Zn(2+)</name>
        <dbReference type="ChEBI" id="CHEBI:29105"/>
    </ligand>
</feature>
<feature type="binding site" evidence="1">
    <location>
        <position position="115"/>
    </location>
    <ligand>
        <name>Zn(2+)</name>
        <dbReference type="ChEBI" id="CHEBI:29105"/>
    </ligand>
</feature>
<dbReference type="STRING" id="48269.A0A183N9K5"/>
<feature type="compositionally biased region" description="Polar residues" evidence="2">
    <location>
        <begin position="174"/>
        <end position="187"/>
    </location>
</feature>
<reference evidence="3 4" key="1">
    <citation type="submission" date="2018-11" db="EMBL/GenBank/DDBJ databases">
        <authorList>
            <consortium name="Pathogen Informatics"/>
        </authorList>
    </citation>
    <scope>NUCLEOTIDE SEQUENCE [LARGE SCALE GENOMIC DNA]</scope>
    <source>
        <strain evidence="3 4">Zambia</strain>
    </source>
</reference>
<dbReference type="Gene3D" id="1.20.140.30">
    <property type="entry name" value="MOB kinase activator"/>
    <property type="match status" value="1"/>
</dbReference>